<accession>A0A0D0AQH4</accession>
<evidence type="ECO:0000313" key="2">
    <source>
        <dbReference type="Proteomes" id="UP000054485"/>
    </source>
</evidence>
<evidence type="ECO:0000313" key="1">
    <source>
        <dbReference type="EMBL" id="KIK40304.1"/>
    </source>
</evidence>
<dbReference type="EMBL" id="KN835307">
    <property type="protein sequence ID" value="KIK40304.1"/>
    <property type="molecule type" value="Genomic_DNA"/>
</dbReference>
<proteinExistence type="predicted"/>
<dbReference type="HOGENOM" id="CLU_2689446_0_0_1"/>
<gene>
    <name evidence="1" type="ORF">CY34DRAFT_807352</name>
</gene>
<reference evidence="2" key="2">
    <citation type="submission" date="2015-01" db="EMBL/GenBank/DDBJ databases">
        <title>Evolutionary Origins and Diversification of the Mycorrhizal Mutualists.</title>
        <authorList>
            <consortium name="DOE Joint Genome Institute"/>
            <consortium name="Mycorrhizal Genomics Consortium"/>
            <person name="Kohler A."/>
            <person name="Kuo A."/>
            <person name="Nagy L.G."/>
            <person name="Floudas D."/>
            <person name="Copeland A."/>
            <person name="Barry K.W."/>
            <person name="Cichocki N."/>
            <person name="Veneault-Fourrey C."/>
            <person name="LaButti K."/>
            <person name="Lindquist E.A."/>
            <person name="Lipzen A."/>
            <person name="Lundell T."/>
            <person name="Morin E."/>
            <person name="Murat C."/>
            <person name="Riley R."/>
            <person name="Ohm R."/>
            <person name="Sun H."/>
            <person name="Tunlid A."/>
            <person name="Henrissat B."/>
            <person name="Grigoriev I.V."/>
            <person name="Hibbett D.S."/>
            <person name="Martin F."/>
        </authorList>
    </citation>
    <scope>NUCLEOTIDE SEQUENCE [LARGE SCALE GENOMIC DNA]</scope>
    <source>
        <strain evidence="2">UH-Slu-Lm8-n1</strain>
    </source>
</reference>
<dbReference type="AlphaFoldDB" id="A0A0D0AQH4"/>
<sequence length="74" mass="8202">MLYSNIRPSYKSTLSSDDALASEFVIDPRTTPTSPRRKLYSDGTVFSSVSKRMTACGNADAGRRRLCHFGGLKR</sequence>
<keyword evidence="2" id="KW-1185">Reference proteome</keyword>
<reference evidence="1 2" key="1">
    <citation type="submission" date="2014-04" db="EMBL/GenBank/DDBJ databases">
        <authorList>
            <consortium name="DOE Joint Genome Institute"/>
            <person name="Kuo A."/>
            <person name="Ruytinx J."/>
            <person name="Rineau F."/>
            <person name="Colpaert J."/>
            <person name="Kohler A."/>
            <person name="Nagy L.G."/>
            <person name="Floudas D."/>
            <person name="Copeland A."/>
            <person name="Barry K.W."/>
            <person name="Cichocki N."/>
            <person name="Veneault-Fourrey C."/>
            <person name="LaButti K."/>
            <person name="Lindquist E.A."/>
            <person name="Lipzen A."/>
            <person name="Lundell T."/>
            <person name="Morin E."/>
            <person name="Murat C."/>
            <person name="Sun H."/>
            <person name="Tunlid A."/>
            <person name="Henrissat B."/>
            <person name="Grigoriev I.V."/>
            <person name="Hibbett D.S."/>
            <person name="Martin F."/>
            <person name="Nordberg H.P."/>
            <person name="Cantor M.N."/>
            <person name="Hua S.X."/>
        </authorList>
    </citation>
    <scope>NUCLEOTIDE SEQUENCE [LARGE SCALE GENOMIC DNA]</scope>
    <source>
        <strain evidence="1 2">UH-Slu-Lm8-n1</strain>
    </source>
</reference>
<organism evidence="1 2">
    <name type="scientific">Suillus luteus UH-Slu-Lm8-n1</name>
    <dbReference type="NCBI Taxonomy" id="930992"/>
    <lineage>
        <taxon>Eukaryota</taxon>
        <taxon>Fungi</taxon>
        <taxon>Dikarya</taxon>
        <taxon>Basidiomycota</taxon>
        <taxon>Agaricomycotina</taxon>
        <taxon>Agaricomycetes</taxon>
        <taxon>Agaricomycetidae</taxon>
        <taxon>Boletales</taxon>
        <taxon>Suillineae</taxon>
        <taxon>Suillaceae</taxon>
        <taxon>Suillus</taxon>
    </lineage>
</organism>
<dbReference type="Proteomes" id="UP000054485">
    <property type="component" value="Unassembled WGS sequence"/>
</dbReference>
<name>A0A0D0AQH4_9AGAM</name>
<protein>
    <submittedName>
        <fullName evidence="1">Uncharacterized protein</fullName>
    </submittedName>
</protein>
<dbReference type="InParanoid" id="A0A0D0AQH4"/>